<evidence type="ECO:0000256" key="4">
    <source>
        <dbReference type="ARBA" id="ARBA00023172"/>
    </source>
</evidence>
<gene>
    <name evidence="8" type="primary">xerD</name>
    <name evidence="8" type="ORF">GCM10011444_27660</name>
</gene>
<dbReference type="InterPro" id="IPR011010">
    <property type="entry name" value="DNA_brk_join_enz"/>
</dbReference>
<name>A0ABQ2C141_9FLAO</name>
<evidence type="ECO:0000256" key="3">
    <source>
        <dbReference type="ARBA" id="ARBA00023125"/>
    </source>
</evidence>
<dbReference type="InterPro" id="IPR013762">
    <property type="entry name" value="Integrase-like_cat_sf"/>
</dbReference>
<dbReference type="InterPro" id="IPR004107">
    <property type="entry name" value="Integrase_SAM-like_N"/>
</dbReference>
<dbReference type="PROSITE" id="PS51898">
    <property type="entry name" value="TYR_RECOMBINASE"/>
    <property type="match status" value="1"/>
</dbReference>
<dbReference type="Gene3D" id="1.10.150.130">
    <property type="match status" value="1"/>
</dbReference>
<comment type="similarity">
    <text evidence="1">Belongs to the 'phage' integrase family.</text>
</comment>
<dbReference type="PROSITE" id="PS51900">
    <property type="entry name" value="CB"/>
    <property type="match status" value="1"/>
</dbReference>
<dbReference type="Pfam" id="PF00589">
    <property type="entry name" value="Phage_integrase"/>
    <property type="match status" value="1"/>
</dbReference>
<comment type="caution">
    <text evidence="8">The sequence shown here is derived from an EMBL/GenBank/DDBJ whole genome shotgun (WGS) entry which is preliminary data.</text>
</comment>
<dbReference type="InterPro" id="IPR002104">
    <property type="entry name" value="Integrase_catalytic"/>
</dbReference>
<evidence type="ECO:0000313" key="8">
    <source>
        <dbReference type="EMBL" id="GGI58457.1"/>
    </source>
</evidence>
<protein>
    <submittedName>
        <fullName evidence="8">Tyrosine recombinase XerD</fullName>
    </submittedName>
</protein>
<evidence type="ECO:0000256" key="2">
    <source>
        <dbReference type="ARBA" id="ARBA00022908"/>
    </source>
</evidence>
<reference evidence="9" key="1">
    <citation type="journal article" date="2019" name="Int. J. Syst. Evol. Microbiol.">
        <title>The Global Catalogue of Microorganisms (GCM) 10K type strain sequencing project: providing services to taxonomists for standard genome sequencing and annotation.</title>
        <authorList>
            <consortium name="The Broad Institute Genomics Platform"/>
            <consortium name="The Broad Institute Genome Sequencing Center for Infectious Disease"/>
            <person name="Wu L."/>
            <person name="Ma J."/>
        </authorList>
    </citation>
    <scope>NUCLEOTIDE SEQUENCE [LARGE SCALE GENOMIC DNA]</scope>
    <source>
        <strain evidence="9">CCM 8681</strain>
    </source>
</reference>
<evidence type="ECO:0000256" key="5">
    <source>
        <dbReference type="PROSITE-ProRule" id="PRU01248"/>
    </source>
</evidence>
<dbReference type="InterPro" id="IPR044068">
    <property type="entry name" value="CB"/>
</dbReference>
<keyword evidence="2" id="KW-0229">DNA integration</keyword>
<accession>A0ABQ2C141</accession>
<proteinExistence type="inferred from homology"/>
<dbReference type="Proteomes" id="UP000624701">
    <property type="component" value="Unassembled WGS sequence"/>
</dbReference>
<dbReference type="InterPro" id="IPR010998">
    <property type="entry name" value="Integrase_recombinase_N"/>
</dbReference>
<dbReference type="InterPro" id="IPR050090">
    <property type="entry name" value="Tyrosine_recombinase_XerCD"/>
</dbReference>
<evidence type="ECO:0000256" key="1">
    <source>
        <dbReference type="ARBA" id="ARBA00008857"/>
    </source>
</evidence>
<dbReference type="PANTHER" id="PTHR30349:SF41">
    <property type="entry name" value="INTEGRASE_RECOMBINASE PROTEIN MJ0367-RELATED"/>
    <property type="match status" value="1"/>
</dbReference>
<dbReference type="PANTHER" id="PTHR30349">
    <property type="entry name" value="PHAGE INTEGRASE-RELATED"/>
    <property type="match status" value="1"/>
</dbReference>
<keyword evidence="4" id="KW-0233">DNA recombination</keyword>
<dbReference type="Gene3D" id="1.10.443.10">
    <property type="entry name" value="Intergrase catalytic core"/>
    <property type="match status" value="1"/>
</dbReference>
<feature type="domain" description="Tyr recombinase" evidence="6">
    <location>
        <begin position="103"/>
        <end position="290"/>
    </location>
</feature>
<keyword evidence="3 5" id="KW-0238">DNA-binding</keyword>
<organism evidence="8 9">
    <name type="scientific">Winogradskyella haliclonae</name>
    <dbReference type="NCBI Taxonomy" id="2048558"/>
    <lineage>
        <taxon>Bacteria</taxon>
        <taxon>Pseudomonadati</taxon>
        <taxon>Bacteroidota</taxon>
        <taxon>Flavobacteriia</taxon>
        <taxon>Flavobacteriales</taxon>
        <taxon>Flavobacteriaceae</taxon>
        <taxon>Winogradskyella</taxon>
    </lineage>
</organism>
<dbReference type="SUPFAM" id="SSF56349">
    <property type="entry name" value="DNA breaking-rejoining enzymes"/>
    <property type="match status" value="1"/>
</dbReference>
<evidence type="ECO:0000313" key="9">
    <source>
        <dbReference type="Proteomes" id="UP000624701"/>
    </source>
</evidence>
<feature type="domain" description="Core-binding (CB)" evidence="7">
    <location>
        <begin position="1"/>
        <end position="83"/>
    </location>
</feature>
<keyword evidence="9" id="KW-1185">Reference proteome</keyword>
<dbReference type="RefSeq" id="WP_188375363.1">
    <property type="nucleotide sequence ID" value="NZ_BMDQ01000006.1"/>
</dbReference>
<sequence length="332" mass="38135">MTIQESIQIYLKWKESTRIIAHKRYKIRLDQFANFITSQGKRQLEEINGDDVIAYHTEMKKSYSLTTVAYSASILKNFFWFWHGRNKISFSPKEIEVTKFKSPIKELVSKKGFDAINKLLKNDNRSDLQRKLAINLLWDTGMRVSELTSLKLADIKEPSANGLRTAIIGTRKTLDNDQVVWGEETNEILNCYLGIRLCIDTAHDELLINPKTGKPFTDRSIQRWVKELKNKVGIEKNITPHSFRHSKAHKILDHGGDVTHVAAILRHSSPESSFKYLRLNESKHLKTAGKYLGEALLGNENAINSDKRLLEQNTLLLQLLKIQQLNNSIVLN</sequence>
<evidence type="ECO:0000259" key="6">
    <source>
        <dbReference type="PROSITE" id="PS51898"/>
    </source>
</evidence>
<dbReference type="Pfam" id="PF02899">
    <property type="entry name" value="Phage_int_SAM_1"/>
    <property type="match status" value="1"/>
</dbReference>
<evidence type="ECO:0000259" key="7">
    <source>
        <dbReference type="PROSITE" id="PS51900"/>
    </source>
</evidence>
<dbReference type="EMBL" id="BMDQ01000006">
    <property type="protein sequence ID" value="GGI58457.1"/>
    <property type="molecule type" value="Genomic_DNA"/>
</dbReference>